<dbReference type="Gene3D" id="2.70.70.10">
    <property type="entry name" value="Glucose Permease (Domain IIA)"/>
    <property type="match status" value="1"/>
</dbReference>
<dbReference type="CDD" id="cd12797">
    <property type="entry name" value="M23_peptidase"/>
    <property type="match status" value="1"/>
</dbReference>
<evidence type="ECO:0000259" key="4">
    <source>
        <dbReference type="Pfam" id="PF05569"/>
    </source>
</evidence>
<dbReference type="InterPro" id="IPR016047">
    <property type="entry name" value="M23ase_b-sheet_dom"/>
</dbReference>
<feature type="transmembrane region" description="Helical" evidence="2">
    <location>
        <begin position="34"/>
        <end position="53"/>
    </location>
</feature>
<dbReference type="RefSeq" id="WP_379977647.1">
    <property type="nucleotide sequence ID" value="NZ_JBHSFV010000002.1"/>
</dbReference>
<accession>A0ABV9HTY2</accession>
<feature type="transmembrane region" description="Helical" evidence="2">
    <location>
        <begin position="93"/>
        <end position="114"/>
    </location>
</feature>
<dbReference type="InterPro" id="IPR008756">
    <property type="entry name" value="Peptidase_M56"/>
</dbReference>
<dbReference type="Pfam" id="PF01551">
    <property type="entry name" value="Peptidase_M23"/>
    <property type="match status" value="1"/>
</dbReference>
<dbReference type="InterPro" id="IPR011055">
    <property type="entry name" value="Dup_hybrid_motif"/>
</dbReference>
<keyword evidence="6" id="KW-1185">Reference proteome</keyword>
<feature type="domain" description="Peptidase M56" evidence="4">
    <location>
        <begin position="162"/>
        <end position="255"/>
    </location>
</feature>
<keyword evidence="1" id="KW-0732">Signal</keyword>
<dbReference type="PANTHER" id="PTHR21666">
    <property type="entry name" value="PEPTIDASE-RELATED"/>
    <property type="match status" value="1"/>
</dbReference>
<proteinExistence type="predicted"/>
<name>A0ABV9HTY2_9FLAO</name>
<dbReference type="InterPro" id="IPR050570">
    <property type="entry name" value="Cell_wall_metabolism_enzyme"/>
</dbReference>
<keyword evidence="2" id="KW-0472">Membrane</keyword>
<feature type="transmembrane region" description="Helical" evidence="2">
    <location>
        <begin position="6"/>
        <end position="22"/>
    </location>
</feature>
<evidence type="ECO:0000256" key="1">
    <source>
        <dbReference type="ARBA" id="ARBA00022729"/>
    </source>
</evidence>
<dbReference type="PANTHER" id="PTHR21666:SF289">
    <property type="entry name" value="L-ALA--D-GLU ENDOPEPTIDASE"/>
    <property type="match status" value="1"/>
</dbReference>
<evidence type="ECO:0000313" key="5">
    <source>
        <dbReference type="EMBL" id="MFC4633444.1"/>
    </source>
</evidence>
<gene>
    <name evidence="5" type="ORF">ACFO3O_05975</name>
</gene>
<organism evidence="5 6">
    <name type="scientific">Dokdonia ponticola</name>
    <dbReference type="NCBI Taxonomy" id="2041041"/>
    <lineage>
        <taxon>Bacteria</taxon>
        <taxon>Pseudomonadati</taxon>
        <taxon>Bacteroidota</taxon>
        <taxon>Flavobacteriia</taxon>
        <taxon>Flavobacteriales</taxon>
        <taxon>Flavobacteriaceae</taxon>
        <taxon>Dokdonia</taxon>
    </lineage>
</organism>
<dbReference type="EMBL" id="JBHSFV010000002">
    <property type="protein sequence ID" value="MFC4633444.1"/>
    <property type="molecule type" value="Genomic_DNA"/>
</dbReference>
<dbReference type="SUPFAM" id="SSF51261">
    <property type="entry name" value="Duplicated hybrid motif"/>
    <property type="match status" value="1"/>
</dbReference>
<dbReference type="Pfam" id="PF05569">
    <property type="entry name" value="Peptidase_M56"/>
    <property type="match status" value="1"/>
</dbReference>
<evidence type="ECO:0000256" key="2">
    <source>
        <dbReference type="SAM" id="Phobius"/>
    </source>
</evidence>
<feature type="domain" description="M23ase beta-sheet core" evidence="3">
    <location>
        <begin position="339"/>
        <end position="433"/>
    </location>
</feature>
<dbReference type="CDD" id="cd07341">
    <property type="entry name" value="M56_BlaR1_MecR1_like"/>
    <property type="match status" value="1"/>
</dbReference>
<sequence length="439" mass="50416">MLSYLFQVMIAFSVLYVLYRFVFSTLTFHSLNRVVLLAILPLSIGLPLLTHILPPIVHPIQEIPQLVEQMTIVLTTSALPAGDEHVIMNSFNYWILVYTSYFLGLGIYLLRFCVSIHRLFRIKKKATGIRQDDHVLYQAPVSNIFSYFHWIFVPQSITYDPLIIAHEKAHSQFKHTIDILLVEIYIAFFWWNPLVYLYRKSLKSVHEYQADQCVLREDVKTSDYLQLIAQSLEIKRPNQLYSYFNTPILKKRIDMMTKKTSHNRSKLMYFLLLPVAALCFIAFTKPMTAPSIVQDTLQIIKHTDITPTLAFPIEGGSTQQITAFFDADIKDPTTKKEKVHTGIDIRAAIGTPIIATADGTVFLSREVGAWGNLIKIQHQDGYETWYAHLKDFNTHYGKSVKKGDVIGYVGITGNSSGPHLHFELKHDKQSLNPLNYFEK</sequence>
<feature type="transmembrane region" description="Helical" evidence="2">
    <location>
        <begin position="267"/>
        <end position="284"/>
    </location>
</feature>
<reference evidence="6" key="1">
    <citation type="journal article" date="2019" name="Int. J. Syst. Evol. Microbiol.">
        <title>The Global Catalogue of Microorganisms (GCM) 10K type strain sequencing project: providing services to taxonomists for standard genome sequencing and annotation.</title>
        <authorList>
            <consortium name="The Broad Institute Genomics Platform"/>
            <consortium name="The Broad Institute Genome Sequencing Center for Infectious Disease"/>
            <person name="Wu L."/>
            <person name="Ma J."/>
        </authorList>
    </citation>
    <scope>NUCLEOTIDE SEQUENCE [LARGE SCALE GENOMIC DNA]</scope>
    <source>
        <strain evidence="6">YJ-61-S</strain>
    </source>
</reference>
<comment type="caution">
    <text evidence="5">The sequence shown here is derived from an EMBL/GenBank/DDBJ whole genome shotgun (WGS) entry which is preliminary data.</text>
</comment>
<keyword evidence="2" id="KW-0812">Transmembrane</keyword>
<keyword evidence="2" id="KW-1133">Transmembrane helix</keyword>
<evidence type="ECO:0000259" key="3">
    <source>
        <dbReference type="Pfam" id="PF01551"/>
    </source>
</evidence>
<protein>
    <submittedName>
        <fullName evidence="5">Peptidoglycan DD-metalloendopeptidase family protein</fullName>
    </submittedName>
</protein>
<feature type="transmembrane region" description="Helical" evidence="2">
    <location>
        <begin position="179"/>
        <end position="198"/>
    </location>
</feature>
<evidence type="ECO:0000313" key="6">
    <source>
        <dbReference type="Proteomes" id="UP001596043"/>
    </source>
</evidence>
<dbReference type="Proteomes" id="UP001596043">
    <property type="component" value="Unassembled WGS sequence"/>
</dbReference>
<feature type="transmembrane region" description="Helical" evidence="2">
    <location>
        <begin position="135"/>
        <end position="152"/>
    </location>
</feature>